<comment type="similarity">
    <text evidence="3">Belongs to the acetyltransferase family. RimJ subfamily.</text>
</comment>
<sequence length="174" mass="19241">MSQAQAYLIRSIEPSDAAALHRIKTAPGVFPNTLQLPYQSLAVTEKQLQEKPANIHSLVACAADGEVAGNGGLIVNDRPRIRHSASLFLVVHDDWQGKGVGSALMRVITDMADNWLGLIRIELKVIHDNARAIALYEKFGFEYEGRMRQEQLRAGKLEDVLVMARLNWPARAAS</sequence>
<dbReference type="InterPro" id="IPR016181">
    <property type="entry name" value="Acyl_CoA_acyltransferase"/>
</dbReference>
<comment type="caution">
    <text evidence="5">The sequence shown here is derived from an EMBL/GenBank/DDBJ whole genome shotgun (WGS) entry which is preliminary data.</text>
</comment>
<evidence type="ECO:0000313" key="6">
    <source>
        <dbReference type="Proteomes" id="UP000180088"/>
    </source>
</evidence>
<dbReference type="InterPro" id="IPR051531">
    <property type="entry name" value="N-acetyltransferase"/>
</dbReference>
<dbReference type="PANTHER" id="PTHR43792">
    <property type="entry name" value="GNAT FAMILY, PUTATIVE (AFU_ORTHOLOGUE AFUA_3G00765)-RELATED-RELATED"/>
    <property type="match status" value="1"/>
</dbReference>
<proteinExistence type="inferred from homology"/>
<evidence type="ECO:0000256" key="3">
    <source>
        <dbReference type="ARBA" id="ARBA00038502"/>
    </source>
</evidence>
<keyword evidence="2" id="KW-0012">Acyltransferase</keyword>
<evidence type="ECO:0000313" key="5">
    <source>
        <dbReference type="EMBL" id="OHX13033.1"/>
    </source>
</evidence>
<accession>A0A1S1X0H3</accession>
<name>A0A1S1X0H3_9NEIS</name>
<dbReference type="Gene3D" id="3.40.630.30">
    <property type="match status" value="1"/>
</dbReference>
<dbReference type="PROSITE" id="PS51186">
    <property type="entry name" value="GNAT"/>
    <property type="match status" value="1"/>
</dbReference>
<evidence type="ECO:0000256" key="2">
    <source>
        <dbReference type="ARBA" id="ARBA00023315"/>
    </source>
</evidence>
<dbReference type="CDD" id="cd04301">
    <property type="entry name" value="NAT_SF"/>
    <property type="match status" value="1"/>
</dbReference>
<dbReference type="GO" id="GO:0016747">
    <property type="term" value="F:acyltransferase activity, transferring groups other than amino-acyl groups"/>
    <property type="evidence" value="ECO:0007669"/>
    <property type="project" value="InterPro"/>
</dbReference>
<organism evidence="5 6">
    <name type="scientific">Chromobacterium sphagni</name>
    <dbReference type="NCBI Taxonomy" id="1903179"/>
    <lineage>
        <taxon>Bacteria</taxon>
        <taxon>Pseudomonadati</taxon>
        <taxon>Pseudomonadota</taxon>
        <taxon>Betaproteobacteria</taxon>
        <taxon>Neisseriales</taxon>
        <taxon>Chromobacteriaceae</taxon>
        <taxon>Chromobacterium</taxon>
    </lineage>
</organism>
<reference evidence="5 6" key="1">
    <citation type="submission" date="2016-09" db="EMBL/GenBank/DDBJ databases">
        <title>Chromobacterium muskegensis sp. nov., an insecticidal bacterium isolated from Sphagnum bogs.</title>
        <authorList>
            <person name="Sparks M.E."/>
            <person name="Blackburn M.B."/>
            <person name="Gundersen-Rindal D.E."/>
            <person name="Mitchell A."/>
            <person name="Farrar R."/>
            <person name="Kuhar D."/>
        </authorList>
    </citation>
    <scope>NUCLEOTIDE SEQUENCE [LARGE SCALE GENOMIC DNA]</scope>
    <source>
        <strain evidence="5 6">37-2</strain>
    </source>
</reference>
<keyword evidence="1" id="KW-0808">Transferase</keyword>
<dbReference type="SUPFAM" id="SSF55729">
    <property type="entry name" value="Acyl-CoA N-acyltransferases (Nat)"/>
    <property type="match status" value="1"/>
</dbReference>
<feature type="domain" description="N-acetyltransferase" evidence="4">
    <location>
        <begin position="7"/>
        <end position="168"/>
    </location>
</feature>
<dbReference type="Pfam" id="PF00583">
    <property type="entry name" value="Acetyltransf_1"/>
    <property type="match status" value="1"/>
</dbReference>
<dbReference type="STRING" id="1903179.BI347_05530"/>
<dbReference type="AlphaFoldDB" id="A0A1S1X0H3"/>
<gene>
    <name evidence="5" type="ORF">BI347_05530</name>
</gene>
<evidence type="ECO:0000259" key="4">
    <source>
        <dbReference type="PROSITE" id="PS51186"/>
    </source>
</evidence>
<evidence type="ECO:0000256" key="1">
    <source>
        <dbReference type="ARBA" id="ARBA00022679"/>
    </source>
</evidence>
<dbReference type="PANTHER" id="PTHR43792:SF8">
    <property type="entry name" value="[RIBOSOMAL PROTEIN US5]-ALANINE N-ACETYLTRANSFERASE"/>
    <property type="match status" value="1"/>
</dbReference>
<dbReference type="OrthoDB" id="336415at2"/>
<dbReference type="InterPro" id="IPR000182">
    <property type="entry name" value="GNAT_dom"/>
</dbReference>
<dbReference type="Proteomes" id="UP000180088">
    <property type="component" value="Unassembled WGS sequence"/>
</dbReference>
<dbReference type="RefSeq" id="WP_071115471.1">
    <property type="nucleotide sequence ID" value="NZ_MKCS01000001.1"/>
</dbReference>
<dbReference type="EMBL" id="MKCS01000001">
    <property type="protein sequence ID" value="OHX13033.1"/>
    <property type="molecule type" value="Genomic_DNA"/>
</dbReference>
<protein>
    <recommendedName>
        <fullName evidence="4">N-acetyltransferase domain-containing protein</fullName>
    </recommendedName>
</protein>